<feature type="compositionally biased region" description="Polar residues" evidence="1">
    <location>
        <begin position="204"/>
        <end position="236"/>
    </location>
</feature>
<dbReference type="Gene3D" id="3.40.50.720">
    <property type="entry name" value="NAD(P)-binding Rossmann-like Domain"/>
    <property type="match status" value="1"/>
</dbReference>
<dbReference type="InterPro" id="IPR045886">
    <property type="entry name" value="ThiF/MoeB/HesA"/>
</dbReference>
<dbReference type="AlphaFoldDB" id="A0A644XFT7"/>
<dbReference type="InterPro" id="IPR000594">
    <property type="entry name" value="ThiF_NAD_FAD-bd"/>
</dbReference>
<name>A0A644XFT7_9ZZZZ</name>
<comment type="caution">
    <text evidence="3">The sequence shown here is derived from an EMBL/GenBank/DDBJ whole genome shotgun (WGS) entry which is preliminary data.</text>
</comment>
<feature type="region of interest" description="Disordered" evidence="1">
    <location>
        <begin position="199"/>
        <end position="236"/>
    </location>
</feature>
<dbReference type="InterPro" id="IPR001557">
    <property type="entry name" value="L-lactate/malate_DH"/>
</dbReference>
<dbReference type="GO" id="GO:0008641">
    <property type="term" value="F:ubiquitin-like modifier activating enzyme activity"/>
    <property type="evidence" value="ECO:0007669"/>
    <property type="project" value="InterPro"/>
</dbReference>
<dbReference type="GO" id="GO:0061503">
    <property type="term" value="F:tRNA threonylcarbamoyladenosine dehydratase"/>
    <property type="evidence" value="ECO:0007669"/>
    <property type="project" value="TreeGrafter"/>
</dbReference>
<proteinExistence type="predicted"/>
<sequence length="268" mass="29083">MEIFQRTALLLGQPYLEKAANTKVILFGIGGVGSWCAEALIRAGIGHLTMVDSDVVSVTNINRQLPATTKTVGKPKIEVLKERLSEINPAASIIGLQEIYSPETADSFALDTYDFIIDAIDSLSNKVHLIQQATRTNAVFFSSMGAALKTDPTRIKVTEFWKVNGCPLAAALRSRIRKLGGTGKKFLCVYSDEIFPNKGESTDGKSNMETVTGEDNNSTPNNKPQKPVMTGQNWDSKKASINGTVSYMPAMFGMTIAGLVTQELMSIQ</sequence>
<organism evidence="3">
    <name type="scientific">bioreactor metagenome</name>
    <dbReference type="NCBI Taxonomy" id="1076179"/>
    <lineage>
        <taxon>unclassified sequences</taxon>
        <taxon>metagenomes</taxon>
        <taxon>ecological metagenomes</taxon>
    </lineage>
</organism>
<evidence type="ECO:0000256" key="1">
    <source>
        <dbReference type="SAM" id="MobiDB-lite"/>
    </source>
</evidence>
<accession>A0A644XFT7</accession>
<dbReference type="PANTHER" id="PTHR43267:SF1">
    <property type="entry name" value="TRNA THREONYLCARBAMOYLADENOSINE DEHYDRATASE"/>
    <property type="match status" value="1"/>
</dbReference>
<dbReference type="GO" id="GO:0019752">
    <property type="term" value="P:carboxylic acid metabolic process"/>
    <property type="evidence" value="ECO:0007669"/>
    <property type="project" value="InterPro"/>
</dbReference>
<dbReference type="PRINTS" id="PR00086">
    <property type="entry name" value="LLDHDRGNASE"/>
</dbReference>
<dbReference type="SUPFAM" id="SSF69572">
    <property type="entry name" value="Activating enzymes of the ubiquitin-like proteins"/>
    <property type="match status" value="1"/>
</dbReference>
<dbReference type="GO" id="GO:0016616">
    <property type="term" value="F:oxidoreductase activity, acting on the CH-OH group of donors, NAD or NADP as acceptor"/>
    <property type="evidence" value="ECO:0007669"/>
    <property type="project" value="InterPro"/>
</dbReference>
<evidence type="ECO:0000259" key="2">
    <source>
        <dbReference type="Pfam" id="PF00899"/>
    </source>
</evidence>
<dbReference type="PANTHER" id="PTHR43267">
    <property type="entry name" value="TRNA THREONYLCARBAMOYLADENOSINE DEHYDRATASE"/>
    <property type="match status" value="1"/>
</dbReference>
<dbReference type="CDD" id="cd00755">
    <property type="entry name" value="YgdL_like"/>
    <property type="match status" value="1"/>
</dbReference>
<evidence type="ECO:0000313" key="3">
    <source>
        <dbReference type="EMBL" id="MPM15100.1"/>
    </source>
</evidence>
<feature type="domain" description="THIF-type NAD/FAD binding fold" evidence="2">
    <location>
        <begin position="8"/>
        <end position="160"/>
    </location>
</feature>
<protein>
    <recommendedName>
        <fullName evidence="2">THIF-type NAD/FAD binding fold domain-containing protein</fullName>
    </recommendedName>
</protein>
<dbReference type="InterPro" id="IPR035985">
    <property type="entry name" value="Ubiquitin-activating_enz"/>
</dbReference>
<dbReference type="Pfam" id="PF00899">
    <property type="entry name" value="ThiF"/>
    <property type="match status" value="1"/>
</dbReference>
<gene>
    <name evidence="3" type="ORF">SDC9_61466</name>
</gene>
<dbReference type="EMBL" id="VSSQ01002386">
    <property type="protein sequence ID" value="MPM15100.1"/>
    <property type="molecule type" value="Genomic_DNA"/>
</dbReference>
<reference evidence="3" key="1">
    <citation type="submission" date="2019-08" db="EMBL/GenBank/DDBJ databases">
        <authorList>
            <person name="Kucharzyk K."/>
            <person name="Murdoch R.W."/>
            <person name="Higgins S."/>
            <person name="Loffler F."/>
        </authorList>
    </citation>
    <scope>NUCLEOTIDE SEQUENCE</scope>
</reference>
<dbReference type="GO" id="GO:0061504">
    <property type="term" value="P:cyclic threonylcarbamoyladenosine biosynthetic process"/>
    <property type="evidence" value="ECO:0007669"/>
    <property type="project" value="TreeGrafter"/>
</dbReference>